<dbReference type="AlphaFoldDB" id="A0A7J5XPP2"/>
<proteinExistence type="predicted"/>
<evidence type="ECO:0000313" key="1">
    <source>
        <dbReference type="EMBL" id="KAF3838911.1"/>
    </source>
</evidence>
<protein>
    <submittedName>
        <fullName evidence="1">Uncharacterized protein</fullName>
    </submittedName>
</protein>
<dbReference type="OrthoDB" id="9950082at2759"/>
<sequence length="124" mass="14363">MTQNTFLQNKKIQLTPPLCPFSISPITWHTIYDPVYYTLLLVLITLQKAQSQSVHIRPRAKVSHIRPRAKVSHIRPRAKVSHIRPRAKVSHIRPRAKVSHIRLRAKVSHIRLRAKVSHIRATTP</sequence>
<evidence type="ECO:0000313" key="2">
    <source>
        <dbReference type="Proteomes" id="UP000518266"/>
    </source>
</evidence>
<name>A0A7J5XPP2_DISMA</name>
<keyword evidence="2" id="KW-1185">Reference proteome</keyword>
<comment type="caution">
    <text evidence="1">The sequence shown here is derived from an EMBL/GenBank/DDBJ whole genome shotgun (WGS) entry which is preliminary data.</text>
</comment>
<dbReference type="EMBL" id="JAAKFY010000022">
    <property type="protein sequence ID" value="KAF3838911.1"/>
    <property type="molecule type" value="Genomic_DNA"/>
</dbReference>
<organism evidence="1 2">
    <name type="scientific">Dissostichus mawsoni</name>
    <name type="common">Antarctic cod</name>
    <dbReference type="NCBI Taxonomy" id="36200"/>
    <lineage>
        <taxon>Eukaryota</taxon>
        <taxon>Metazoa</taxon>
        <taxon>Chordata</taxon>
        <taxon>Craniata</taxon>
        <taxon>Vertebrata</taxon>
        <taxon>Euteleostomi</taxon>
        <taxon>Actinopterygii</taxon>
        <taxon>Neopterygii</taxon>
        <taxon>Teleostei</taxon>
        <taxon>Neoteleostei</taxon>
        <taxon>Acanthomorphata</taxon>
        <taxon>Eupercaria</taxon>
        <taxon>Perciformes</taxon>
        <taxon>Notothenioidei</taxon>
        <taxon>Nototheniidae</taxon>
        <taxon>Dissostichus</taxon>
    </lineage>
</organism>
<gene>
    <name evidence="1" type="ORF">F7725_010679</name>
</gene>
<reference evidence="1 2" key="1">
    <citation type="submission" date="2020-03" db="EMBL/GenBank/DDBJ databases">
        <title>Dissostichus mawsoni Genome sequencing and assembly.</title>
        <authorList>
            <person name="Park H."/>
        </authorList>
    </citation>
    <scope>NUCLEOTIDE SEQUENCE [LARGE SCALE GENOMIC DNA]</scope>
    <source>
        <strain evidence="1">DM0001</strain>
        <tissue evidence="1">Muscle</tissue>
    </source>
</reference>
<accession>A0A7J5XPP2</accession>
<dbReference type="Proteomes" id="UP000518266">
    <property type="component" value="Unassembled WGS sequence"/>
</dbReference>